<gene>
    <name evidence="1" type="ORF">MUK42_36766</name>
</gene>
<accession>A0A9E7G8G6</accession>
<dbReference type="EMBL" id="CP097508">
    <property type="protein sequence ID" value="URE10256.1"/>
    <property type="molecule type" value="Genomic_DNA"/>
</dbReference>
<dbReference type="GO" id="GO:0003743">
    <property type="term" value="F:translation initiation factor activity"/>
    <property type="evidence" value="ECO:0007669"/>
    <property type="project" value="UniProtKB-KW"/>
</dbReference>
<dbReference type="Proteomes" id="UP001055439">
    <property type="component" value="Chromosome 6"/>
</dbReference>
<keyword evidence="1" id="KW-0396">Initiation factor</keyword>
<keyword evidence="2" id="KW-1185">Reference proteome</keyword>
<organism evidence="1 2">
    <name type="scientific">Musa troglodytarum</name>
    <name type="common">fe'i banana</name>
    <dbReference type="NCBI Taxonomy" id="320322"/>
    <lineage>
        <taxon>Eukaryota</taxon>
        <taxon>Viridiplantae</taxon>
        <taxon>Streptophyta</taxon>
        <taxon>Embryophyta</taxon>
        <taxon>Tracheophyta</taxon>
        <taxon>Spermatophyta</taxon>
        <taxon>Magnoliopsida</taxon>
        <taxon>Liliopsida</taxon>
        <taxon>Zingiberales</taxon>
        <taxon>Musaceae</taxon>
        <taxon>Musa</taxon>
    </lineage>
</organism>
<proteinExistence type="predicted"/>
<name>A0A9E7G8G6_9LILI</name>
<reference evidence="1" key="1">
    <citation type="submission" date="2022-05" db="EMBL/GenBank/DDBJ databases">
        <title>The Musa troglodytarum L. genome provides insights into the mechanism of non-climacteric behaviour and enrichment of carotenoids.</title>
        <authorList>
            <person name="Wang J."/>
        </authorList>
    </citation>
    <scope>NUCLEOTIDE SEQUENCE</scope>
    <source>
        <tissue evidence="1">Leaf</tissue>
    </source>
</reference>
<dbReference type="AlphaFoldDB" id="A0A9E7G8G6"/>
<keyword evidence="1" id="KW-0648">Protein biosynthesis</keyword>
<evidence type="ECO:0000313" key="2">
    <source>
        <dbReference type="Proteomes" id="UP001055439"/>
    </source>
</evidence>
<sequence length="74" mass="8505">MATLATEESKNFRERNIFMVLMPNKAVLQKNQEQPKKKEKPVTEVSASFTDRLAEVIAQLLNVNIKAMDDRIGW</sequence>
<protein>
    <submittedName>
        <fullName evidence="1">Translation initiation factor IF-3, N-terminal domain</fullName>
    </submittedName>
</protein>
<evidence type="ECO:0000313" key="1">
    <source>
        <dbReference type="EMBL" id="URE10256.1"/>
    </source>
</evidence>